<name>A0A177CYV9_9PLEO</name>
<dbReference type="InParanoid" id="A0A177CYV9"/>
<organism evidence="1 2">
    <name type="scientific">Paraphaeosphaeria sporulosa</name>
    <dbReference type="NCBI Taxonomy" id="1460663"/>
    <lineage>
        <taxon>Eukaryota</taxon>
        <taxon>Fungi</taxon>
        <taxon>Dikarya</taxon>
        <taxon>Ascomycota</taxon>
        <taxon>Pezizomycotina</taxon>
        <taxon>Dothideomycetes</taxon>
        <taxon>Pleosporomycetidae</taxon>
        <taxon>Pleosporales</taxon>
        <taxon>Massarineae</taxon>
        <taxon>Didymosphaeriaceae</taxon>
        <taxon>Paraphaeosphaeria</taxon>
    </lineage>
</organism>
<dbReference type="GeneID" id="28767084"/>
<dbReference type="AlphaFoldDB" id="A0A177CYV9"/>
<protein>
    <submittedName>
        <fullName evidence="1">Uncharacterized protein</fullName>
    </submittedName>
</protein>
<evidence type="ECO:0000313" key="2">
    <source>
        <dbReference type="Proteomes" id="UP000077069"/>
    </source>
</evidence>
<sequence>MHFLDRHTDSFISYVLVALHVFRAIPRYHTRQHIFFASLTIYPGIIQKASTRTRISQHITKIASLPLPRLYQVQSGCVLLHHPVLTHTDLVPTPASKYCQPISTKVAIYPGFSPSHHSCSSFIPPFVCRHTTTPTLVAMTVRTTTVHNLLLILAPFLSFSSFSPLARFSSIGIRLPTKPRSKDVFEIPEYWLGWALWRLDLAMVMGVWE</sequence>
<dbReference type="Proteomes" id="UP000077069">
    <property type="component" value="Unassembled WGS sequence"/>
</dbReference>
<gene>
    <name evidence="1" type="ORF">CC84DRAFT_1226770</name>
</gene>
<proteinExistence type="predicted"/>
<evidence type="ECO:0000313" key="1">
    <source>
        <dbReference type="EMBL" id="OAG12466.1"/>
    </source>
</evidence>
<reference evidence="1 2" key="1">
    <citation type="submission" date="2016-05" db="EMBL/GenBank/DDBJ databases">
        <title>Comparative analysis of secretome profiles of manganese(II)-oxidizing ascomycete fungi.</title>
        <authorList>
            <consortium name="DOE Joint Genome Institute"/>
            <person name="Zeiner C.A."/>
            <person name="Purvine S.O."/>
            <person name="Zink E.M."/>
            <person name="Wu S."/>
            <person name="Pasa-Tolic L."/>
            <person name="Chaput D.L."/>
            <person name="Haridas S."/>
            <person name="Grigoriev I.V."/>
            <person name="Santelli C.M."/>
            <person name="Hansel C.M."/>
        </authorList>
    </citation>
    <scope>NUCLEOTIDE SEQUENCE [LARGE SCALE GENOMIC DNA]</scope>
    <source>
        <strain evidence="1 2">AP3s5-JAC2a</strain>
    </source>
</reference>
<dbReference type="EMBL" id="KV441548">
    <property type="protein sequence ID" value="OAG12466.1"/>
    <property type="molecule type" value="Genomic_DNA"/>
</dbReference>
<accession>A0A177CYV9</accession>
<dbReference type="RefSeq" id="XP_018042831.1">
    <property type="nucleotide sequence ID" value="XM_018183598.1"/>
</dbReference>
<keyword evidence="2" id="KW-1185">Reference proteome</keyword>